<evidence type="ECO:0008006" key="3">
    <source>
        <dbReference type="Google" id="ProtNLM"/>
    </source>
</evidence>
<name>A0A1G2D9H0_9BACT</name>
<dbReference type="EMBL" id="MHLL01000019">
    <property type="protein sequence ID" value="OGZ09551.1"/>
    <property type="molecule type" value="Genomic_DNA"/>
</dbReference>
<sequence length="181" mass="20591">METVKQRQKVVLLPWDGVKLTRKFFGKTVPAGVIVRENESHIVHHHSYGTLSRFFNELVLGRLFGRICIEKSCRAEPTWGIWLPPRVHCPDCWEEMSWVEVYTGGAKVYTHSMTNLPGAGFMLSTPCPLISVEIPGVCTKFMGYLSEFGEGEPYIGMPIKPVFRMNQPTYTILDVSWVPKD</sequence>
<evidence type="ECO:0000313" key="2">
    <source>
        <dbReference type="Proteomes" id="UP000177996"/>
    </source>
</evidence>
<gene>
    <name evidence="1" type="ORF">A3D65_06535</name>
</gene>
<dbReference type="STRING" id="1798661.A3D65_06535"/>
<dbReference type="Proteomes" id="UP000177996">
    <property type="component" value="Unassembled WGS sequence"/>
</dbReference>
<proteinExistence type="predicted"/>
<accession>A0A1G2D9H0</accession>
<comment type="caution">
    <text evidence="1">The sequence shown here is derived from an EMBL/GenBank/DDBJ whole genome shotgun (WGS) entry which is preliminary data.</text>
</comment>
<dbReference type="InterPro" id="IPR012340">
    <property type="entry name" value="NA-bd_OB-fold"/>
</dbReference>
<dbReference type="SUPFAM" id="SSF50249">
    <property type="entry name" value="Nucleic acid-binding proteins"/>
    <property type="match status" value="1"/>
</dbReference>
<reference evidence="1 2" key="1">
    <citation type="journal article" date="2016" name="Nat. Commun.">
        <title>Thousands of microbial genomes shed light on interconnected biogeochemical processes in an aquifer system.</title>
        <authorList>
            <person name="Anantharaman K."/>
            <person name="Brown C.T."/>
            <person name="Hug L.A."/>
            <person name="Sharon I."/>
            <person name="Castelle C.J."/>
            <person name="Probst A.J."/>
            <person name="Thomas B.C."/>
            <person name="Singh A."/>
            <person name="Wilkins M.J."/>
            <person name="Karaoz U."/>
            <person name="Brodie E.L."/>
            <person name="Williams K.H."/>
            <person name="Hubbard S.S."/>
            <person name="Banfield J.F."/>
        </authorList>
    </citation>
    <scope>NUCLEOTIDE SEQUENCE [LARGE SCALE GENOMIC DNA]</scope>
</reference>
<organism evidence="1 2">
    <name type="scientific">Candidatus Lloydbacteria bacterium RIFCSPHIGHO2_02_FULL_50_13</name>
    <dbReference type="NCBI Taxonomy" id="1798661"/>
    <lineage>
        <taxon>Bacteria</taxon>
        <taxon>Candidatus Lloydiibacteriota</taxon>
    </lineage>
</organism>
<dbReference type="AlphaFoldDB" id="A0A1G2D9H0"/>
<dbReference type="Gene3D" id="6.10.30.10">
    <property type="match status" value="1"/>
</dbReference>
<evidence type="ECO:0000313" key="1">
    <source>
        <dbReference type="EMBL" id="OGZ09551.1"/>
    </source>
</evidence>
<protein>
    <recommendedName>
        <fullName evidence="3">DUF35 domain-containing protein</fullName>
    </recommendedName>
</protein>